<dbReference type="PANTHER" id="PTHR24221:SF646">
    <property type="entry name" value="HAEMOLYSIN SECRETION ATP-BINDING PROTEIN"/>
    <property type="match status" value="1"/>
</dbReference>
<protein>
    <submittedName>
        <fullName evidence="4">P-loop containing nucleoside triphosphate hydrolase protein</fullName>
    </submittedName>
</protein>
<dbReference type="InterPro" id="IPR027417">
    <property type="entry name" value="P-loop_NTPase"/>
</dbReference>
<dbReference type="AlphaFoldDB" id="A0AAD6Z6U4"/>
<dbReference type="InterPro" id="IPR039421">
    <property type="entry name" value="Type_1_exporter"/>
</dbReference>
<feature type="domain" description="ABC transporter" evidence="3">
    <location>
        <begin position="401"/>
        <end position="666"/>
    </location>
</feature>
<evidence type="ECO:0000256" key="1">
    <source>
        <dbReference type="ARBA" id="ARBA00022741"/>
    </source>
</evidence>
<feature type="non-terminal residue" evidence="4">
    <location>
        <position position="1"/>
    </location>
</feature>
<organism evidence="4 5">
    <name type="scientific">Mycena albidolilacea</name>
    <dbReference type="NCBI Taxonomy" id="1033008"/>
    <lineage>
        <taxon>Eukaryota</taxon>
        <taxon>Fungi</taxon>
        <taxon>Dikarya</taxon>
        <taxon>Basidiomycota</taxon>
        <taxon>Agaricomycotina</taxon>
        <taxon>Agaricomycetes</taxon>
        <taxon>Agaricomycetidae</taxon>
        <taxon>Agaricales</taxon>
        <taxon>Marasmiineae</taxon>
        <taxon>Mycenaceae</taxon>
        <taxon>Mycena</taxon>
    </lineage>
</organism>
<dbReference type="GO" id="GO:0034040">
    <property type="term" value="F:ATPase-coupled lipid transmembrane transporter activity"/>
    <property type="evidence" value="ECO:0007669"/>
    <property type="project" value="TreeGrafter"/>
</dbReference>
<keyword evidence="4" id="KW-0378">Hydrolase</keyword>
<keyword evidence="1" id="KW-0547">Nucleotide-binding</keyword>
<dbReference type="Proteomes" id="UP001218218">
    <property type="component" value="Unassembled WGS sequence"/>
</dbReference>
<keyword evidence="2" id="KW-0067">ATP-binding</keyword>
<reference evidence="4" key="1">
    <citation type="submission" date="2023-03" db="EMBL/GenBank/DDBJ databases">
        <title>Massive genome expansion in bonnet fungi (Mycena s.s.) driven by repeated elements and novel gene families across ecological guilds.</title>
        <authorList>
            <consortium name="Lawrence Berkeley National Laboratory"/>
            <person name="Harder C.B."/>
            <person name="Miyauchi S."/>
            <person name="Viragh M."/>
            <person name="Kuo A."/>
            <person name="Thoen E."/>
            <person name="Andreopoulos B."/>
            <person name="Lu D."/>
            <person name="Skrede I."/>
            <person name="Drula E."/>
            <person name="Henrissat B."/>
            <person name="Morin E."/>
            <person name="Kohler A."/>
            <person name="Barry K."/>
            <person name="LaButti K."/>
            <person name="Morin E."/>
            <person name="Salamov A."/>
            <person name="Lipzen A."/>
            <person name="Mereny Z."/>
            <person name="Hegedus B."/>
            <person name="Baldrian P."/>
            <person name="Stursova M."/>
            <person name="Weitz H."/>
            <person name="Taylor A."/>
            <person name="Grigoriev I.V."/>
            <person name="Nagy L.G."/>
            <person name="Martin F."/>
            <person name="Kauserud H."/>
        </authorList>
    </citation>
    <scope>NUCLEOTIDE SEQUENCE</scope>
    <source>
        <strain evidence="4">CBHHK002</strain>
    </source>
</reference>
<accession>A0AAD6Z6U4</accession>
<dbReference type="InterPro" id="IPR003593">
    <property type="entry name" value="AAA+_ATPase"/>
</dbReference>
<gene>
    <name evidence="4" type="ORF">DFH08DRAFT_898536</name>
</gene>
<comment type="caution">
    <text evidence="4">The sequence shown here is derived from an EMBL/GenBank/DDBJ whole genome shotgun (WGS) entry which is preliminary data.</text>
</comment>
<dbReference type="EMBL" id="JARIHO010000078">
    <property type="protein sequence ID" value="KAJ7310586.1"/>
    <property type="molecule type" value="Genomic_DNA"/>
</dbReference>
<proteinExistence type="predicted"/>
<dbReference type="InterPro" id="IPR003439">
    <property type="entry name" value="ABC_transporter-like_ATP-bd"/>
</dbReference>
<dbReference type="Pfam" id="PF00005">
    <property type="entry name" value="ABC_tran"/>
    <property type="match status" value="1"/>
</dbReference>
<evidence type="ECO:0000313" key="5">
    <source>
        <dbReference type="Proteomes" id="UP001218218"/>
    </source>
</evidence>
<keyword evidence="5" id="KW-1185">Reference proteome</keyword>
<name>A0AAD6Z6U4_9AGAR</name>
<evidence type="ECO:0000256" key="2">
    <source>
        <dbReference type="ARBA" id="ARBA00022840"/>
    </source>
</evidence>
<dbReference type="SMART" id="SM00382">
    <property type="entry name" value="AAA"/>
    <property type="match status" value="1"/>
</dbReference>
<dbReference type="PROSITE" id="PS50893">
    <property type="entry name" value="ABC_TRANSPORTER_2"/>
    <property type="match status" value="1"/>
</dbReference>
<sequence>MTVASKNGPTESTEYAGPPIRTLQLGVYRVVTQAFSPLSLREQWNKAPRVFPTWLRLIKDVYTSSPWLFSLLLVVHIWHASIEPTLSLHLSSRVLTIIEAGLKTGSPDGAAIFRAVALRMLCLVFTAAVNLWSGRLESRLEDKVILKFQNLVLRSRLATDLTGVQANLSIPRTSEQRAWYAFNSSLIATCNVAGAIGQLTYISRTILSTGHGATFALLCLVKPVLRFVFDRSLWNEPHIVEANNQHFLRMKGLRELSETQYKQDIITGDIVQHILQEFRRAVKLLGDTDTSEVDEQYGRLNGATSHIATRLARDLPMIYYAAHAIFSPSGLSLATIATLHQSESLLSSTLDWGVIYRIQVLANNLNPVKTMYDLERTVHQTQSGDLPYPPLGRPHEHGMPFELKNVSFSYPGTTAKALDDITLSIKAGQLIVVVGANGSGKSTIVKLLTRLYDASSGSISVDGADIQAYRLADLRHATAALTQDHHLYPLSLRENIGLGNPAHVRDMEMIRSATRQGGAEEVIAKMGEGFETVLEHPRGLQYGVNVQKTPLAEAFEKMSKEADVSGGERQRLVASRTFMRFTSGAVKLVCVDEPSSNLDPEAEWQLFQNLRRARDGKTMLFVTHRFAHLTKHADVILCMKDGRILETGTHTELMALNGEYCKMFKIQATAF</sequence>
<dbReference type="SUPFAM" id="SSF52540">
    <property type="entry name" value="P-loop containing nucleoside triphosphate hydrolases"/>
    <property type="match status" value="1"/>
</dbReference>
<evidence type="ECO:0000259" key="3">
    <source>
        <dbReference type="PROSITE" id="PS50893"/>
    </source>
</evidence>
<dbReference type="PANTHER" id="PTHR24221">
    <property type="entry name" value="ATP-BINDING CASSETTE SUB-FAMILY B"/>
    <property type="match status" value="1"/>
</dbReference>
<dbReference type="GO" id="GO:0005524">
    <property type="term" value="F:ATP binding"/>
    <property type="evidence" value="ECO:0007669"/>
    <property type="project" value="UniProtKB-KW"/>
</dbReference>
<dbReference type="GO" id="GO:0016887">
    <property type="term" value="F:ATP hydrolysis activity"/>
    <property type="evidence" value="ECO:0007669"/>
    <property type="project" value="InterPro"/>
</dbReference>
<dbReference type="Gene3D" id="3.40.50.300">
    <property type="entry name" value="P-loop containing nucleotide triphosphate hydrolases"/>
    <property type="match status" value="1"/>
</dbReference>
<evidence type="ECO:0000313" key="4">
    <source>
        <dbReference type="EMBL" id="KAJ7310586.1"/>
    </source>
</evidence>